<dbReference type="Proteomes" id="UP001341297">
    <property type="component" value="Unassembled WGS sequence"/>
</dbReference>
<protein>
    <submittedName>
        <fullName evidence="2">XkdX family protein</fullName>
    </submittedName>
</protein>
<evidence type="ECO:0000313" key="4">
    <source>
        <dbReference type="Proteomes" id="UP000036168"/>
    </source>
</evidence>
<keyword evidence="6" id="KW-1185">Reference proteome</keyword>
<name>A0A0T6BQI7_9BACI</name>
<organism evidence="1 4">
    <name type="scientific">Bacillus glycinifermentans</name>
    <dbReference type="NCBI Taxonomy" id="1664069"/>
    <lineage>
        <taxon>Bacteria</taxon>
        <taxon>Bacillati</taxon>
        <taxon>Bacillota</taxon>
        <taxon>Bacilli</taxon>
        <taxon>Bacillales</taxon>
        <taxon>Bacillaceae</taxon>
        <taxon>Bacillus</taxon>
    </lineage>
</organism>
<dbReference type="InterPro" id="IPR010022">
    <property type="entry name" value="XkdX"/>
</dbReference>
<evidence type="ECO:0000313" key="1">
    <source>
        <dbReference type="EMBL" id="KRT93788.1"/>
    </source>
</evidence>
<dbReference type="EMBL" id="CP035232">
    <property type="protein sequence ID" value="QAT65210.1"/>
    <property type="molecule type" value="Genomic_DNA"/>
</dbReference>
<evidence type="ECO:0000313" key="2">
    <source>
        <dbReference type="EMBL" id="MEC0487357.1"/>
    </source>
</evidence>
<gene>
    <name evidence="1" type="ORF">AB447_216905</name>
    <name evidence="3" type="ORF">EQZ20_09950</name>
    <name evidence="2" type="ORF">P8828_21625</name>
</gene>
<dbReference type="EMBL" id="JARRTL010000030">
    <property type="protein sequence ID" value="MEC0487357.1"/>
    <property type="molecule type" value="Genomic_DNA"/>
</dbReference>
<evidence type="ECO:0000313" key="5">
    <source>
        <dbReference type="Proteomes" id="UP000288675"/>
    </source>
</evidence>
<dbReference type="Pfam" id="PF09693">
    <property type="entry name" value="Phage_XkdX"/>
    <property type="match status" value="1"/>
</dbReference>
<dbReference type="OrthoDB" id="1925295at2"/>
<dbReference type="KEGG" id="bgy:BGLY_1938"/>
<sequence length="63" mass="7454">MKYPDYATIKQFYDWGCYEDDSIMRDYVEWGHITPAEYEEITGRSYDKPFINVSVDLGMCVTP</sequence>
<dbReference type="EMBL" id="LECW02000016">
    <property type="protein sequence ID" value="KRT93788.1"/>
    <property type="molecule type" value="Genomic_DNA"/>
</dbReference>
<reference evidence="1" key="2">
    <citation type="submission" date="2015-10" db="EMBL/GenBank/DDBJ databases">
        <authorList>
            <person name="Dunlap C."/>
        </authorList>
    </citation>
    <scope>NUCLEOTIDE SEQUENCE</scope>
    <source>
        <strain evidence="1">GO-13</strain>
    </source>
</reference>
<dbReference type="Proteomes" id="UP000288675">
    <property type="component" value="Chromosome"/>
</dbReference>
<evidence type="ECO:0000313" key="3">
    <source>
        <dbReference type="EMBL" id="QAT65210.1"/>
    </source>
</evidence>
<dbReference type="GeneID" id="82853006"/>
<reference evidence="2 6" key="4">
    <citation type="submission" date="2023-03" db="EMBL/GenBank/DDBJ databases">
        <title>Agriculturally important microbes genome sequencing.</title>
        <authorList>
            <person name="Dunlap C."/>
        </authorList>
    </citation>
    <scope>NUCLEOTIDE SEQUENCE [LARGE SCALE GENOMIC DNA]</scope>
    <source>
        <strain evidence="2 6">CBP-3203</strain>
    </source>
</reference>
<dbReference type="NCBIfam" id="TIGR01669">
    <property type="entry name" value="phage_XkdX"/>
    <property type="match status" value="1"/>
</dbReference>
<proteinExistence type="predicted"/>
<dbReference type="STRING" id="1664069.BGLY_1938"/>
<dbReference type="Proteomes" id="UP000036168">
    <property type="component" value="Unassembled WGS sequence"/>
</dbReference>
<accession>A0A0T6BQI7</accession>
<dbReference type="AlphaFoldDB" id="A0A0T6BQI7"/>
<reference evidence="3 5" key="3">
    <citation type="submission" date="2019-01" db="EMBL/GenBank/DDBJ databases">
        <title>Genome sequence of Bacillus glycinifermentans SRCM103574.</title>
        <authorList>
            <person name="Kong H.-J."/>
            <person name="Jeong S.-Y."/>
            <person name="Jeong D.-Y."/>
        </authorList>
    </citation>
    <scope>NUCLEOTIDE SEQUENCE [LARGE SCALE GENOMIC DNA]</scope>
    <source>
        <strain evidence="3 5">SRCM103574</strain>
    </source>
</reference>
<reference evidence="1 4" key="1">
    <citation type="journal article" date="2015" name="Int. J. Syst. Evol. Microbiol.">
        <title>Bacillus glycinifermentans sp. nov., isolated from fermented soybean paste.</title>
        <authorList>
            <person name="Kim S.J."/>
            <person name="Dunlap C.A."/>
            <person name="Kwon S.W."/>
            <person name="Rooney A.P."/>
        </authorList>
    </citation>
    <scope>NUCLEOTIDE SEQUENCE [LARGE SCALE GENOMIC DNA]</scope>
    <source>
        <strain evidence="1 4">GO-13</strain>
    </source>
</reference>
<dbReference type="RefSeq" id="WP_046132693.1">
    <property type="nucleotide sequence ID" value="NZ_CP023481.1"/>
</dbReference>
<evidence type="ECO:0000313" key="6">
    <source>
        <dbReference type="Proteomes" id="UP001341297"/>
    </source>
</evidence>